<comment type="caution">
    <text evidence="4">The sequence shown here is derived from an EMBL/GenBank/DDBJ whole genome shotgun (WGS) entry which is preliminary data.</text>
</comment>
<evidence type="ECO:0000313" key="5">
    <source>
        <dbReference type="Proteomes" id="UP000195402"/>
    </source>
</evidence>
<evidence type="ECO:0000256" key="1">
    <source>
        <dbReference type="ARBA" id="ARBA00009861"/>
    </source>
</evidence>
<dbReference type="OrthoDB" id="1862401at2759"/>
<dbReference type="PANTHER" id="PTHR31147">
    <property type="entry name" value="ACYL TRANSFERASE 4"/>
    <property type="match status" value="1"/>
</dbReference>
<proteinExistence type="inferred from homology"/>
<name>A0A200PX19_MACCD</name>
<dbReference type="InterPro" id="IPR050898">
    <property type="entry name" value="Plant_acyltransferase"/>
</dbReference>
<keyword evidence="3" id="KW-0012">Acyltransferase</keyword>
<protein>
    <submittedName>
        <fullName evidence="4">Transferase</fullName>
    </submittedName>
</protein>
<dbReference type="Gene3D" id="3.30.559.10">
    <property type="entry name" value="Chloramphenicol acetyltransferase-like domain"/>
    <property type="match status" value="2"/>
</dbReference>
<dbReference type="GO" id="GO:0016746">
    <property type="term" value="F:acyltransferase activity"/>
    <property type="evidence" value="ECO:0007669"/>
    <property type="project" value="UniProtKB-KW"/>
</dbReference>
<evidence type="ECO:0000256" key="3">
    <source>
        <dbReference type="ARBA" id="ARBA00023315"/>
    </source>
</evidence>
<keyword evidence="2 4" id="KW-0808">Transferase</keyword>
<keyword evidence="5" id="KW-1185">Reference proteome</keyword>
<dbReference type="PANTHER" id="PTHR31147:SF1">
    <property type="entry name" value="ACYL TRANSFERASE 4"/>
    <property type="match status" value="1"/>
</dbReference>
<dbReference type="InParanoid" id="A0A200PX19"/>
<organism evidence="4 5">
    <name type="scientific">Macleaya cordata</name>
    <name type="common">Five-seeded plume-poppy</name>
    <name type="synonym">Bocconia cordata</name>
    <dbReference type="NCBI Taxonomy" id="56857"/>
    <lineage>
        <taxon>Eukaryota</taxon>
        <taxon>Viridiplantae</taxon>
        <taxon>Streptophyta</taxon>
        <taxon>Embryophyta</taxon>
        <taxon>Tracheophyta</taxon>
        <taxon>Spermatophyta</taxon>
        <taxon>Magnoliopsida</taxon>
        <taxon>Ranunculales</taxon>
        <taxon>Papaveraceae</taxon>
        <taxon>Papaveroideae</taxon>
        <taxon>Macleaya</taxon>
    </lineage>
</organism>
<dbReference type="Pfam" id="PF02458">
    <property type="entry name" value="Transferase"/>
    <property type="match status" value="1"/>
</dbReference>
<dbReference type="InterPro" id="IPR023213">
    <property type="entry name" value="CAT-like_dom_sf"/>
</dbReference>
<comment type="similarity">
    <text evidence="1">Belongs to the plant acyltransferase family.</text>
</comment>
<reference evidence="4 5" key="1">
    <citation type="journal article" date="2017" name="Mol. Plant">
        <title>The Genome of Medicinal Plant Macleaya cordata Provides New Insights into Benzylisoquinoline Alkaloids Metabolism.</title>
        <authorList>
            <person name="Liu X."/>
            <person name="Liu Y."/>
            <person name="Huang P."/>
            <person name="Ma Y."/>
            <person name="Qing Z."/>
            <person name="Tang Q."/>
            <person name="Cao H."/>
            <person name="Cheng P."/>
            <person name="Zheng Y."/>
            <person name="Yuan Z."/>
            <person name="Zhou Y."/>
            <person name="Liu J."/>
            <person name="Tang Z."/>
            <person name="Zhuo Y."/>
            <person name="Zhang Y."/>
            <person name="Yu L."/>
            <person name="Huang J."/>
            <person name="Yang P."/>
            <person name="Peng Q."/>
            <person name="Zhang J."/>
            <person name="Jiang W."/>
            <person name="Zhang Z."/>
            <person name="Lin K."/>
            <person name="Ro D.K."/>
            <person name="Chen X."/>
            <person name="Xiong X."/>
            <person name="Shang Y."/>
            <person name="Huang S."/>
            <person name="Zeng J."/>
        </authorList>
    </citation>
    <scope>NUCLEOTIDE SEQUENCE [LARGE SCALE GENOMIC DNA]</scope>
    <source>
        <strain evidence="5">cv. BLH2017</strain>
        <tissue evidence="4">Root</tissue>
    </source>
</reference>
<evidence type="ECO:0000256" key="2">
    <source>
        <dbReference type="ARBA" id="ARBA00022679"/>
    </source>
</evidence>
<sequence length="473" mass="51688">MPGESGTKSSTEEREIKEAVLITPSSQTPSHVLSLSSLDSQLFIRFTIEYLLIYRPPPPPHRSTTTTTKGTTTTTITATTHDRNTFTARIKAALGGALVPYYPLAGRVRAPPDGSNLEVVCRAQGAAFVEAVSDISVSEFQKAPRYSTQWTNLLSLHVADVLRGSPPLVVQLTWLADGAAAVGVGISHCICDGIGSAEFLNLFAELATGRRGLGDFKPKPVWDRHLLNPTTSLAVTGRRVLNRSVAHPEFNRVQDLCGFVSRFAREPLSPTSVTFDQKSLTGLKKLACSTSPQRELIKYTSFEVLSAHVWRSWAMALELPPAQTLRMLFSVNVRNRVKPSLPDGFYGNGFVLGCAQASVGELTEKGLGWASWLVKKAKERVGDEYVRSVVEEVSSESRANPDSVGVLIVSQWSRLGLEKVDFGMGKPVHVGPVNSERYCLFLPVYEQREAVKVMVAVPKSAVGKYEYLIRSPS</sequence>
<dbReference type="AlphaFoldDB" id="A0A200PX19"/>
<dbReference type="OMA" id="VWDRHLM"/>
<gene>
    <name evidence="4" type="ORF">BVC80_9093g103</name>
</gene>
<evidence type="ECO:0000313" key="4">
    <source>
        <dbReference type="EMBL" id="OVA02754.1"/>
    </source>
</evidence>
<dbReference type="Proteomes" id="UP000195402">
    <property type="component" value="Unassembled WGS sequence"/>
</dbReference>
<accession>A0A200PX19</accession>
<dbReference type="EMBL" id="MVGT01003948">
    <property type="protein sequence ID" value="OVA02754.1"/>
    <property type="molecule type" value="Genomic_DNA"/>
</dbReference>
<dbReference type="STRING" id="56857.A0A200PX19"/>